<organism evidence="6 7">
    <name type="scientific">Marinitoga hydrogenitolerans (strain DSM 16785 / JCM 12826 / AT1271)</name>
    <dbReference type="NCBI Taxonomy" id="1122195"/>
    <lineage>
        <taxon>Bacteria</taxon>
        <taxon>Thermotogati</taxon>
        <taxon>Thermotogota</taxon>
        <taxon>Thermotogae</taxon>
        <taxon>Petrotogales</taxon>
        <taxon>Petrotogaceae</taxon>
        <taxon>Marinitoga</taxon>
    </lineage>
</organism>
<dbReference type="HAMAP" id="MF_01401">
    <property type="entry name" value="MsrA"/>
    <property type="match status" value="1"/>
</dbReference>
<dbReference type="RefSeq" id="WP_072862615.1">
    <property type="nucleotide sequence ID" value="NZ_FQUI01000002.1"/>
</dbReference>
<evidence type="ECO:0000256" key="3">
    <source>
        <dbReference type="ARBA" id="ARBA00048782"/>
    </source>
</evidence>
<proteinExistence type="inferred from homology"/>
<comment type="function">
    <text evidence="4">Has an important function as a repair enzyme for proteins that have been inactivated by oxidation. Catalyzes the reversible oxidation-reduction of methionine sulfoxide in proteins to methionine.</text>
</comment>
<feature type="active site" evidence="4">
    <location>
        <position position="13"/>
    </location>
</feature>
<dbReference type="GO" id="GO:0008113">
    <property type="term" value="F:peptide-methionine (S)-S-oxide reductase activity"/>
    <property type="evidence" value="ECO:0007669"/>
    <property type="project" value="UniProtKB-UniRule"/>
</dbReference>
<name>A0A1M4SQ11_MARH1</name>
<dbReference type="SUPFAM" id="SSF55068">
    <property type="entry name" value="Peptide methionine sulfoxide reductase"/>
    <property type="match status" value="1"/>
</dbReference>
<dbReference type="GO" id="GO:0034599">
    <property type="term" value="P:cellular response to oxidative stress"/>
    <property type="evidence" value="ECO:0007669"/>
    <property type="project" value="TreeGrafter"/>
</dbReference>
<gene>
    <name evidence="4" type="primary">msrA</name>
    <name evidence="6" type="ORF">SAMN02745164_00259</name>
</gene>
<dbReference type="Gene3D" id="3.30.1060.10">
    <property type="entry name" value="Peptide methionine sulphoxide reductase MsrA"/>
    <property type="match status" value="1"/>
</dbReference>
<feature type="domain" description="Peptide methionine sulphoxide reductase MsrA" evidence="5">
    <location>
        <begin position="6"/>
        <end position="155"/>
    </location>
</feature>
<dbReference type="Proteomes" id="UP000184334">
    <property type="component" value="Unassembled WGS sequence"/>
</dbReference>
<dbReference type="AlphaFoldDB" id="A0A1M4SQ11"/>
<sequence>MSNLDKIYFAAGCFWGVEHLFKKLNGVLDTNVGYMGGNYENPTYEDVCTGRTGHAETVEIIFDKDLISEKDLIKYFFEIHDFTEYNRQGPDIGTQYRSVIFYTNENQKKIAEELKKTLAEKFTVATSIEPAKKFYLAEDYHQDYYDKTGKQPYCHYKREVWINFKL</sequence>
<evidence type="ECO:0000256" key="4">
    <source>
        <dbReference type="HAMAP-Rule" id="MF_01401"/>
    </source>
</evidence>
<dbReference type="InterPro" id="IPR050162">
    <property type="entry name" value="MsrA_MetSO_reductase"/>
</dbReference>
<evidence type="ECO:0000259" key="5">
    <source>
        <dbReference type="Pfam" id="PF01625"/>
    </source>
</evidence>
<dbReference type="EMBL" id="FQUI01000002">
    <property type="protein sequence ID" value="SHE34262.1"/>
    <property type="molecule type" value="Genomic_DNA"/>
</dbReference>
<keyword evidence="7" id="KW-1185">Reference proteome</keyword>
<comment type="caution">
    <text evidence="6">The sequence shown here is derived from an EMBL/GenBank/DDBJ whole genome shotgun (WGS) entry which is preliminary data.</text>
</comment>
<protein>
    <recommendedName>
        <fullName evidence="4">Peptide methionine sulfoxide reductase MsrA</fullName>
        <shortName evidence="4">Protein-methionine-S-oxide reductase</shortName>
        <ecNumber evidence="4">1.8.4.11</ecNumber>
    </recommendedName>
    <alternativeName>
        <fullName evidence="4">Peptide-methionine (S)-S-oxide reductase</fullName>
        <shortName evidence="4">Peptide Met(O) reductase</shortName>
    </alternativeName>
</protein>
<dbReference type="STRING" id="1122195.SAMN02745164_00259"/>
<evidence type="ECO:0000313" key="6">
    <source>
        <dbReference type="EMBL" id="SHE34262.1"/>
    </source>
</evidence>
<keyword evidence="1 4" id="KW-0560">Oxidoreductase</keyword>
<dbReference type="EC" id="1.8.4.11" evidence="4"/>
<dbReference type="PANTHER" id="PTHR42799">
    <property type="entry name" value="MITOCHONDRIAL PEPTIDE METHIONINE SULFOXIDE REDUCTASE"/>
    <property type="match status" value="1"/>
</dbReference>
<dbReference type="PANTHER" id="PTHR42799:SF2">
    <property type="entry name" value="MITOCHONDRIAL PEPTIDE METHIONINE SULFOXIDE REDUCTASE"/>
    <property type="match status" value="1"/>
</dbReference>
<evidence type="ECO:0000313" key="7">
    <source>
        <dbReference type="Proteomes" id="UP000184334"/>
    </source>
</evidence>
<accession>A0A1M4SQ11</accession>
<comment type="similarity">
    <text evidence="4">Belongs to the MsrA Met sulfoxide reductase family.</text>
</comment>
<dbReference type="GO" id="GO:0005737">
    <property type="term" value="C:cytoplasm"/>
    <property type="evidence" value="ECO:0007669"/>
    <property type="project" value="TreeGrafter"/>
</dbReference>
<comment type="catalytic activity">
    <reaction evidence="2 4">
        <text>L-methionyl-[protein] + [thioredoxin]-disulfide + H2O = L-methionyl-(S)-S-oxide-[protein] + [thioredoxin]-dithiol</text>
        <dbReference type="Rhea" id="RHEA:14217"/>
        <dbReference type="Rhea" id="RHEA-COMP:10698"/>
        <dbReference type="Rhea" id="RHEA-COMP:10700"/>
        <dbReference type="Rhea" id="RHEA-COMP:12313"/>
        <dbReference type="Rhea" id="RHEA-COMP:12315"/>
        <dbReference type="ChEBI" id="CHEBI:15377"/>
        <dbReference type="ChEBI" id="CHEBI:16044"/>
        <dbReference type="ChEBI" id="CHEBI:29950"/>
        <dbReference type="ChEBI" id="CHEBI:44120"/>
        <dbReference type="ChEBI" id="CHEBI:50058"/>
        <dbReference type="EC" id="1.8.4.11"/>
    </reaction>
</comment>
<dbReference type="OrthoDB" id="4174719at2"/>
<dbReference type="InterPro" id="IPR002569">
    <property type="entry name" value="Met_Sox_Rdtase_MsrA_dom"/>
</dbReference>
<comment type="catalytic activity">
    <reaction evidence="3 4">
        <text>[thioredoxin]-disulfide + L-methionine + H2O = L-methionine (S)-S-oxide + [thioredoxin]-dithiol</text>
        <dbReference type="Rhea" id="RHEA:19993"/>
        <dbReference type="Rhea" id="RHEA-COMP:10698"/>
        <dbReference type="Rhea" id="RHEA-COMP:10700"/>
        <dbReference type="ChEBI" id="CHEBI:15377"/>
        <dbReference type="ChEBI" id="CHEBI:29950"/>
        <dbReference type="ChEBI" id="CHEBI:50058"/>
        <dbReference type="ChEBI" id="CHEBI:57844"/>
        <dbReference type="ChEBI" id="CHEBI:58772"/>
        <dbReference type="EC" id="1.8.4.11"/>
    </reaction>
</comment>
<dbReference type="InterPro" id="IPR036509">
    <property type="entry name" value="Met_Sox_Rdtase_MsrA_sf"/>
</dbReference>
<reference evidence="6" key="1">
    <citation type="submission" date="2016-11" db="EMBL/GenBank/DDBJ databases">
        <authorList>
            <person name="Varghese N."/>
            <person name="Submissions S."/>
        </authorList>
    </citation>
    <scope>NUCLEOTIDE SEQUENCE [LARGE SCALE GENOMIC DNA]</scope>
    <source>
        <strain evidence="6">DSM 16785</strain>
    </source>
</reference>
<evidence type="ECO:0000256" key="2">
    <source>
        <dbReference type="ARBA" id="ARBA00047806"/>
    </source>
</evidence>
<dbReference type="GO" id="GO:0033744">
    <property type="term" value="F:L-methionine:thioredoxin-disulfide S-oxidoreductase activity"/>
    <property type="evidence" value="ECO:0007669"/>
    <property type="project" value="RHEA"/>
</dbReference>
<dbReference type="NCBIfam" id="TIGR00401">
    <property type="entry name" value="msrA"/>
    <property type="match status" value="1"/>
</dbReference>
<dbReference type="Pfam" id="PF01625">
    <property type="entry name" value="PMSR"/>
    <property type="match status" value="1"/>
</dbReference>
<evidence type="ECO:0000256" key="1">
    <source>
        <dbReference type="ARBA" id="ARBA00023002"/>
    </source>
</evidence>